<dbReference type="SUPFAM" id="SSF48056">
    <property type="entry name" value="Di-copper centre-containing domain"/>
    <property type="match status" value="1"/>
</dbReference>
<feature type="chain" id="PRO_5012024572" description="Tyrosinase copper-binding domain-containing protein" evidence="3">
    <location>
        <begin position="18"/>
        <end position="322"/>
    </location>
</feature>
<dbReference type="PANTHER" id="PTHR11474:SF126">
    <property type="entry name" value="TYROSINASE-LIKE PROTEIN TYR-1-RELATED"/>
    <property type="match status" value="1"/>
</dbReference>
<feature type="signal peptide" evidence="3">
    <location>
        <begin position="1"/>
        <end position="17"/>
    </location>
</feature>
<feature type="domain" description="Tyrosinase copper-binding" evidence="4">
    <location>
        <begin position="239"/>
        <end position="250"/>
    </location>
</feature>
<keyword evidence="1" id="KW-0479">Metal-binding</keyword>
<accession>A0A1L9SFQ7</accession>
<dbReference type="GO" id="GO:0046872">
    <property type="term" value="F:metal ion binding"/>
    <property type="evidence" value="ECO:0007669"/>
    <property type="project" value="UniProtKB-KW"/>
</dbReference>
<dbReference type="EMBL" id="KV878343">
    <property type="protein sequence ID" value="OJJ45991.1"/>
    <property type="molecule type" value="Genomic_DNA"/>
</dbReference>
<dbReference type="VEuPathDB" id="FungiDB:ASPZODRAFT_67720"/>
<reference evidence="6" key="1">
    <citation type="journal article" date="2017" name="Genome Biol.">
        <title>Comparative genomics reveals high biological diversity and specific adaptations in the industrially and medically important fungal genus Aspergillus.</title>
        <authorList>
            <person name="de Vries R.P."/>
            <person name="Riley R."/>
            <person name="Wiebenga A."/>
            <person name="Aguilar-Osorio G."/>
            <person name="Amillis S."/>
            <person name="Uchima C.A."/>
            <person name="Anderluh G."/>
            <person name="Asadollahi M."/>
            <person name="Askin M."/>
            <person name="Barry K."/>
            <person name="Battaglia E."/>
            <person name="Bayram O."/>
            <person name="Benocci T."/>
            <person name="Braus-Stromeyer S.A."/>
            <person name="Caldana C."/>
            <person name="Canovas D."/>
            <person name="Cerqueira G.C."/>
            <person name="Chen F."/>
            <person name="Chen W."/>
            <person name="Choi C."/>
            <person name="Clum A."/>
            <person name="Dos Santos R.A."/>
            <person name="Damasio A.R."/>
            <person name="Diallinas G."/>
            <person name="Emri T."/>
            <person name="Fekete E."/>
            <person name="Flipphi M."/>
            <person name="Freyberg S."/>
            <person name="Gallo A."/>
            <person name="Gournas C."/>
            <person name="Habgood R."/>
            <person name="Hainaut M."/>
            <person name="Harispe M.L."/>
            <person name="Henrissat B."/>
            <person name="Hilden K.S."/>
            <person name="Hope R."/>
            <person name="Hossain A."/>
            <person name="Karabika E."/>
            <person name="Karaffa L."/>
            <person name="Karanyi Z."/>
            <person name="Krasevec N."/>
            <person name="Kuo A."/>
            <person name="Kusch H."/>
            <person name="LaButti K."/>
            <person name="Lagendijk E.L."/>
            <person name="Lapidus A."/>
            <person name="Levasseur A."/>
            <person name="Lindquist E."/>
            <person name="Lipzen A."/>
            <person name="Logrieco A.F."/>
            <person name="MacCabe A."/>
            <person name="Maekelae M.R."/>
            <person name="Malavazi I."/>
            <person name="Melin P."/>
            <person name="Meyer V."/>
            <person name="Mielnichuk N."/>
            <person name="Miskei M."/>
            <person name="Molnar A.P."/>
            <person name="Mule G."/>
            <person name="Ngan C.Y."/>
            <person name="Orejas M."/>
            <person name="Orosz E."/>
            <person name="Ouedraogo J.P."/>
            <person name="Overkamp K.M."/>
            <person name="Park H.-S."/>
            <person name="Perrone G."/>
            <person name="Piumi F."/>
            <person name="Punt P.J."/>
            <person name="Ram A.F."/>
            <person name="Ramon A."/>
            <person name="Rauscher S."/>
            <person name="Record E."/>
            <person name="Riano-Pachon D.M."/>
            <person name="Robert V."/>
            <person name="Roehrig J."/>
            <person name="Ruller R."/>
            <person name="Salamov A."/>
            <person name="Salih N.S."/>
            <person name="Samson R.A."/>
            <person name="Sandor E."/>
            <person name="Sanguinetti M."/>
            <person name="Schuetze T."/>
            <person name="Sepcic K."/>
            <person name="Shelest E."/>
            <person name="Sherlock G."/>
            <person name="Sophianopoulou V."/>
            <person name="Squina F.M."/>
            <person name="Sun H."/>
            <person name="Susca A."/>
            <person name="Todd R.B."/>
            <person name="Tsang A."/>
            <person name="Unkles S.E."/>
            <person name="van de Wiele N."/>
            <person name="van Rossen-Uffink D."/>
            <person name="Oliveira J.V."/>
            <person name="Vesth T.C."/>
            <person name="Visser J."/>
            <person name="Yu J.-H."/>
            <person name="Zhou M."/>
            <person name="Andersen M.R."/>
            <person name="Archer D.B."/>
            <person name="Baker S.E."/>
            <person name="Benoit I."/>
            <person name="Brakhage A.A."/>
            <person name="Braus G.H."/>
            <person name="Fischer R."/>
            <person name="Frisvad J.C."/>
            <person name="Goldman G.H."/>
            <person name="Houbraken J."/>
            <person name="Oakley B."/>
            <person name="Pocsi I."/>
            <person name="Scazzocchio C."/>
            <person name="Seiboth B."/>
            <person name="vanKuyk P.A."/>
            <person name="Wortman J."/>
            <person name="Dyer P.S."/>
            <person name="Grigoriev I.V."/>
        </authorList>
    </citation>
    <scope>NUCLEOTIDE SEQUENCE [LARGE SCALE GENOMIC DNA]</scope>
    <source>
        <strain evidence="6">CBS 506.65</strain>
    </source>
</reference>
<dbReference type="InterPro" id="IPR008922">
    <property type="entry name" value="Di-copper_centre_dom_sf"/>
</dbReference>
<dbReference type="AlphaFoldDB" id="A0A1L9SFQ7"/>
<evidence type="ECO:0000313" key="5">
    <source>
        <dbReference type="EMBL" id="OJJ45991.1"/>
    </source>
</evidence>
<protein>
    <recommendedName>
        <fullName evidence="4">Tyrosinase copper-binding domain-containing protein</fullName>
    </recommendedName>
</protein>
<dbReference type="InterPro" id="IPR050316">
    <property type="entry name" value="Tyrosinase/Hemocyanin"/>
</dbReference>
<evidence type="ECO:0000256" key="3">
    <source>
        <dbReference type="SAM" id="SignalP"/>
    </source>
</evidence>
<evidence type="ECO:0000256" key="2">
    <source>
        <dbReference type="ARBA" id="ARBA00023008"/>
    </source>
</evidence>
<dbReference type="Gene3D" id="1.10.1280.10">
    <property type="entry name" value="Di-copper center containing domain from catechol oxidase"/>
    <property type="match status" value="1"/>
</dbReference>
<dbReference type="Pfam" id="PF00264">
    <property type="entry name" value="Tyrosinase"/>
    <property type="match status" value="1"/>
</dbReference>
<organism evidence="5 6">
    <name type="scientific">Penicilliopsis zonata CBS 506.65</name>
    <dbReference type="NCBI Taxonomy" id="1073090"/>
    <lineage>
        <taxon>Eukaryota</taxon>
        <taxon>Fungi</taxon>
        <taxon>Dikarya</taxon>
        <taxon>Ascomycota</taxon>
        <taxon>Pezizomycotina</taxon>
        <taxon>Eurotiomycetes</taxon>
        <taxon>Eurotiomycetidae</taxon>
        <taxon>Eurotiales</taxon>
        <taxon>Aspergillaceae</taxon>
        <taxon>Penicilliopsis</taxon>
    </lineage>
</organism>
<evidence type="ECO:0000313" key="6">
    <source>
        <dbReference type="Proteomes" id="UP000184188"/>
    </source>
</evidence>
<dbReference type="Proteomes" id="UP000184188">
    <property type="component" value="Unassembled WGS sequence"/>
</dbReference>
<dbReference type="OrthoDB" id="6132182at2759"/>
<dbReference type="PRINTS" id="PR00092">
    <property type="entry name" value="TYROSINASE"/>
</dbReference>
<proteinExistence type="predicted"/>
<dbReference type="PANTHER" id="PTHR11474">
    <property type="entry name" value="TYROSINASE FAMILY MEMBER"/>
    <property type="match status" value="1"/>
</dbReference>
<dbReference type="GeneID" id="34615951"/>
<evidence type="ECO:0000259" key="4">
    <source>
        <dbReference type="PROSITE" id="PS00498"/>
    </source>
</evidence>
<dbReference type="STRING" id="1073090.A0A1L9SFQ7"/>
<dbReference type="RefSeq" id="XP_022580501.1">
    <property type="nucleotide sequence ID" value="XM_022729487.1"/>
</dbReference>
<keyword evidence="2" id="KW-0186">Copper</keyword>
<name>A0A1L9SFQ7_9EURO</name>
<gene>
    <name evidence="5" type="ORF">ASPZODRAFT_67720</name>
</gene>
<evidence type="ECO:0000256" key="1">
    <source>
        <dbReference type="ARBA" id="ARBA00022723"/>
    </source>
</evidence>
<keyword evidence="3" id="KW-0732">Signal</keyword>
<keyword evidence="6" id="KW-1185">Reference proteome</keyword>
<sequence>MKAALALGLALAGAVSAEFNYYNHSCTPETVRIRKEWRNLTSTEQDEYLTAVNCLMDLPAQSGLSATTNRFSDLQALHRYFTNTPFGDIIHDVGQFFPWHRYFIHLEETFLREECNYTGPLPWWNEEYDANTGEAFGSSMWDSDAFGGNGVGADNCVIDGAFANYTEHIGPENEDTTYCMDRDWNNDLAVASAVSNMVNICAEFDNYSQWYFCVAEINHKGVHTAVGGIMADIKSSPGDPVFFLHHAYIDRMWWNWQKTDPENRLYQIGGWVVNETANPEPAHGWGETTLGYVLSSYDMLPNVTVEEVMNPMNGYLCYDYEN</sequence>
<dbReference type="PROSITE" id="PS00498">
    <property type="entry name" value="TYROSINASE_2"/>
    <property type="match status" value="1"/>
</dbReference>
<dbReference type="InterPro" id="IPR002227">
    <property type="entry name" value="Tyrosinase_Cu-bd"/>
</dbReference>
<dbReference type="GO" id="GO:0016491">
    <property type="term" value="F:oxidoreductase activity"/>
    <property type="evidence" value="ECO:0007669"/>
    <property type="project" value="InterPro"/>
</dbReference>